<dbReference type="HOGENOM" id="CLU_2860552_0_0_10"/>
<proteinExistence type="predicted"/>
<dbReference type="AlphaFoldDB" id="L0G0U6"/>
<keyword evidence="2" id="KW-1185">Reference proteome</keyword>
<organism evidence="1 2">
    <name type="scientific">Echinicola vietnamensis (strain DSM 17526 / LMG 23754 / KMM 6221)</name>
    <dbReference type="NCBI Taxonomy" id="926556"/>
    <lineage>
        <taxon>Bacteria</taxon>
        <taxon>Pseudomonadati</taxon>
        <taxon>Bacteroidota</taxon>
        <taxon>Cytophagia</taxon>
        <taxon>Cytophagales</taxon>
        <taxon>Cyclobacteriaceae</taxon>
        <taxon>Echinicola</taxon>
    </lineage>
</organism>
<accession>L0G0U6</accession>
<protein>
    <submittedName>
        <fullName evidence="1">Uncharacterized protein</fullName>
    </submittedName>
</protein>
<dbReference type="Proteomes" id="UP000010796">
    <property type="component" value="Chromosome"/>
</dbReference>
<dbReference type="EMBL" id="CP003346">
    <property type="protein sequence ID" value="AGA78923.1"/>
    <property type="molecule type" value="Genomic_DNA"/>
</dbReference>
<sequence>MKIYPNQYLSKLEKDRKAKGHSRYELVSRLFDQAAAEPNLSREDLVPWLVKATLRSLVNLKWDS</sequence>
<dbReference type="KEGG" id="evi:Echvi_2683"/>
<reference evidence="2" key="1">
    <citation type="submission" date="2012-02" db="EMBL/GenBank/DDBJ databases">
        <title>The complete genome of Echinicola vietnamensis DSM 17526.</title>
        <authorList>
            <person name="Lucas S."/>
            <person name="Copeland A."/>
            <person name="Lapidus A."/>
            <person name="Glavina del Rio T."/>
            <person name="Dalin E."/>
            <person name="Tice H."/>
            <person name="Bruce D."/>
            <person name="Goodwin L."/>
            <person name="Pitluck S."/>
            <person name="Peters L."/>
            <person name="Ovchinnikova G."/>
            <person name="Teshima H."/>
            <person name="Kyrpides N."/>
            <person name="Mavromatis K."/>
            <person name="Ivanova N."/>
            <person name="Brettin T."/>
            <person name="Detter J.C."/>
            <person name="Han C."/>
            <person name="Larimer F."/>
            <person name="Land M."/>
            <person name="Hauser L."/>
            <person name="Markowitz V."/>
            <person name="Cheng J.-F."/>
            <person name="Hugenholtz P."/>
            <person name="Woyke T."/>
            <person name="Wu D."/>
            <person name="Brambilla E."/>
            <person name="Klenk H.-P."/>
            <person name="Eisen J.A."/>
        </authorList>
    </citation>
    <scope>NUCLEOTIDE SEQUENCE [LARGE SCALE GENOMIC DNA]</scope>
    <source>
        <strain evidence="2">DSM 17526 / LMG 23754 / KMM 6221</strain>
    </source>
</reference>
<evidence type="ECO:0000313" key="1">
    <source>
        <dbReference type="EMBL" id="AGA78923.1"/>
    </source>
</evidence>
<gene>
    <name evidence="1" type="ordered locus">Echvi_2683</name>
</gene>
<dbReference type="STRING" id="926556.Echvi_2683"/>
<name>L0G0U6_ECHVK</name>
<evidence type="ECO:0000313" key="2">
    <source>
        <dbReference type="Proteomes" id="UP000010796"/>
    </source>
</evidence>